<keyword evidence="2" id="KW-1185">Reference proteome</keyword>
<evidence type="ECO:0000313" key="1">
    <source>
        <dbReference type="EMBL" id="PPQ98274.1"/>
    </source>
</evidence>
<gene>
    <name evidence="1" type="ORF">CVT26_013531</name>
</gene>
<reference evidence="1 2" key="1">
    <citation type="journal article" date="2018" name="Evol. Lett.">
        <title>Horizontal gene cluster transfer increased hallucinogenic mushroom diversity.</title>
        <authorList>
            <person name="Reynolds H.T."/>
            <person name="Vijayakumar V."/>
            <person name="Gluck-Thaler E."/>
            <person name="Korotkin H.B."/>
            <person name="Matheny P.B."/>
            <person name="Slot J.C."/>
        </authorList>
    </citation>
    <scope>NUCLEOTIDE SEQUENCE [LARGE SCALE GENOMIC DNA]</scope>
    <source>
        <strain evidence="1 2">SRW20</strain>
    </source>
</reference>
<dbReference type="Proteomes" id="UP000284706">
    <property type="component" value="Unassembled WGS sequence"/>
</dbReference>
<evidence type="ECO:0000313" key="2">
    <source>
        <dbReference type="Proteomes" id="UP000284706"/>
    </source>
</evidence>
<comment type="caution">
    <text evidence="1">The sequence shown here is derived from an EMBL/GenBank/DDBJ whole genome shotgun (WGS) entry which is preliminary data.</text>
</comment>
<organism evidence="1 2">
    <name type="scientific">Gymnopilus dilepis</name>
    <dbReference type="NCBI Taxonomy" id="231916"/>
    <lineage>
        <taxon>Eukaryota</taxon>
        <taxon>Fungi</taxon>
        <taxon>Dikarya</taxon>
        <taxon>Basidiomycota</taxon>
        <taxon>Agaricomycotina</taxon>
        <taxon>Agaricomycetes</taxon>
        <taxon>Agaricomycetidae</taxon>
        <taxon>Agaricales</taxon>
        <taxon>Agaricineae</taxon>
        <taxon>Hymenogastraceae</taxon>
        <taxon>Gymnopilus</taxon>
    </lineage>
</organism>
<dbReference type="InParanoid" id="A0A409Y5F8"/>
<dbReference type="AlphaFoldDB" id="A0A409Y5F8"/>
<dbReference type="EMBL" id="NHYE01001128">
    <property type="protein sequence ID" value="PPQ98274.1"/>
    <property type="molecule type" value="Genomic_DNA"/>
</dbReference>
<proteinExistence type="predicted"/>
<accession>A0A409Y5F8</accession>
<sequence length="113" mass="12814">MPLRVYDLGSENQYLLELLLTTAIGDERTVPIILPEDCNSELQYPQEWTGTKHFSKVPIGSPSFNLRGFASTSQAVFLIFSKTLATAVDTEKLESRSMMPGQWEFLLRPKVLY</sequence>
<name>A0A409Y5F8_9AGAR</name>
<protein>
    <submittedName>
        <fullName evidence="1">Uncharacterized protein</fullName>
    </submittedName>
</protein>